<accession>A0A4R2J3B8</accession>
<protein>
    <submittedName>
        <fullName evidence="1">Uncharacterized protein</fullName>
    </submittedName>
</protein>
<reference evidence="1 2" key="1">
    <citation type="submission" date="2019-03" db="EMBL/GenBank/DDBJ databases">
        <title>Genomic Encyclopedia of Type Strains, Phase IV (KMG-IV): sequencing the most valuable type-strain genomes for metagenomic binning, comparative biology and taxonomic classification.</title>
        <authorList>
            <person name="Goeker M."/>
        </authorList>
    </citation>
    <scope>NUCLEOTIDE SEQUENCE [LARGE SCALE GENOMIC DNA]</scope>
    <source>
        <strain evidence="1 2">DSM 45934</strain>
    </source>
</reference>
<evidence type="ECO:0000313" key="2">
    <source>
        <dbReference type="Proteomes" id="UP000295680"/>
    </source>
</evidence>
<dbReference type="AlphaFoldDB" id="A0A4R2J3B8"/>
<organism evidence="1 2">
    <name type="scientific">Actinocrispum wychmicini</name>
    <dbReference type="NCBI Taxonomy" id="1213861"/>
    <lineage>
        <taxon>Bacteria</taxon>
        <taxon>Bacillati</taxon>
        <taxon>Actinomycetota</taxon>
        <taxon>Actinomycetes</taxon>
        <taxon>Pseudonocardiales</taxon>
        <taxon>Pseudonocardiaceae</taxon>
        <taxon>Actinocrispum</taxon>
    </lineage>
</organism>
<keyword evidence="2" id="KW-1185">Reference proteome</keyword>
<evidence type="ECO:0000313" key="1">
    <source>
        <dbReference type="EMBL" id="TCO52923.1"/>
    </source>
</evidence>
<comment type="caution">
    <text evidence="1">The sequence shown here is derived from an EMBL/GenBank/DDBJ whole genome shotgun (WGS) entry which is preliminary data.</text>
</comment>
<dbReference type="EMBL" id="SLWS01000011">
    <property type="protein sequence ID" value="TCO52923.1"/>
    <property type="molecule type" value="Genomic_DNA"/>
</dbReference>
<sequence length="296" mass="33015">MRNLAREGRLAGYVTVVECAERRRLRAAVHEIVQPVVFQQLTRKLELKRGHPRCAVSVSRLEDSCLDRFHDDMDAVIEDVFQYARMPIHNLEGWVQRRLTAATVNGYRRRRGARGALQRPRVPRWLASRLGGCPRLTDLALDILEFVGNDICAGARVWPTERWAERRSVADGDYEAAHRAVVCDVETVLAAMRTKPAWYESYVERPLGRKPPAVVPLSAEDIRVDTDGPLVELASLAVTAIRTRVARGENPVSVVVDVVPTVFCLSDEVAPGVDELVAVRLADRAAVERIAATVLN</sequence>
<name>A0A4R2J3B8_9PSEU</name>
<gene>
    <name evidence="1" type="ORF">EV192_111117</name>
</gene>
<proteinExistence type="predicted"/>
<dbReference type="Proteomes" id="UP000295680">
    <property type="component" value="Unassembled WGS sequence"/>
</dbReference>